<name>A0A2V1GUL8_9GAMM</name>
<evidence type="ECO:0000313" key="2">
    <source>
        <dbReference type="EMBL" id="PVZ62974.1"/>
    </source>
</evidence>
<keyword evidence="1" id="KW-0732">Signal</keyword>
<keyword evidence="3" id="KW-1185">Reference proteome</keyword>
<gene>
    <name evidence="2" type="ORF">DC094_21650</name>
</gene>
<evidence type="ECO:0000313" key="3">
    <source>
        <dbReference type="Proteomes" id="UP000244906"/>
    </source>
</evidence>
<feature type="signal peptide" evidence="1">
    <location>
        <begin position="1"/>
        <end position="29"/>
    </location>
</feature>
<comment type="caution">
    <text evidence="2">The sequence shown here is derived from an EMBL/GenBank/DDBJ whole genome shotgun (WGS) entry which is preliminary data.</text>
</comment>
<evidence type="ECO:0000256" key="1">
    <source>
        <dbReference type="SAM" id="SignalP"/>
    </source>
</evidence>
<evidence type="ECO:0008006" key="4">
    <source>
        <dbReference type="Google" id="ProtNLM"/>
    </source>
</evidence>
<organism evidence="2 3">
    <name type="scientific">Pelagibaculum spongiae</name>
    <dbReference type="NCBI Taxonomy" id="2080658"/>
    <lineage>
        <taxon>Bacteria</taxon>
        <taxon>Pseudomonadati</taxon>
        <taxon>Pseudomonadota</taxon>
        <taxon>Gammaproteobacteria</taxon>
        <taxon>Oceanospirillales</taxon>
        <taxon>Pelagibaculum</taxon>
    </lineage>
</organism>
<accession>A0A2V1GUL8</accession>
<dbReference type="RefSeq" id="WP_116689211.1">
    <property type="nucleotide sequence ID" value="NZ_CAWNYD010000017.1"/>
</dbReference>
<sequence length="209" mass="22775">MKKYKNKLPHILLQIVCLSLWLVSPGLTAAEPELPVRIELELPQVESATTELYFGITLVQPDGFKPQPGASFNLIQNLPNSRCFVMGAANYSATSSSTNTRIAAQEIDSSGGYSTAEIGFGCYPFGSWRRHWVGEPMLVDFYLVSSVGENRFLGETGGVVSWGGGLRVTRADGAALRINLTDQLFQRTMLGQESTEHALMIGLSVGILF</sequence>
<proteinExistence type="predicted"/>
<dbReference type="AlphaFoldDB" id="A0A2V1GUL8"/>
<reference evidence="2 3" key="1">
    <citation type="submission" date="2018-04" db="EMBL/GenBank/DDBJ databases">
        <title>Thalassorhabdus spongiae gen. nov., sp. nov., isolated from a marine sponge in South-West Iceland.</title>
        <authorList>
            <person name="Knobloch S."/>
            <person name="Daussin A."/>
            <person name="Johannsson R."/>
            <person name="Marteinsson V.T."/>
        </authorList>
    </citation>
    <scope>NUCLEOTIDE SEQUENCE [LARGE SCALE GENOMIC DNA]</scope>
    <source>
        <strain evidence="2 3">Hp12</strain>
    </source>
</reference>
<feature type="chain" id="PRO_5015924869" description="Outer membrane protein beta-barrel domain-containing protein" evidence="1">
    <location>
        <begin position="30"/>
        <end position="209"/>
    </location>
</feature>
<dbReference type="EMBL" id="QDDL01000017">
    <property type="protein sequence ID" value="PVZ62974.1"/>
    <property type="molecule type" value="Genomic_DNA"/>
</dbReference>
<dbReference type="Proteomes" id="UP000244906">
    <property type="component" value="Unassembled WGS sequence"/>
</dbReference>
<protein>
    <recommendedName>
        <fullName evidence="4">Outer membrane protein beta-barrel domain-containing protein</fullName>
    </recommendedName>
</protein>